<name>A0A0F9L9E3_9ZZZZ</name>
<comment type="caution">
    <text evidence="1">The sequence shown here is derived from an EMBL/GenBank/DDBJ whole genome shotgun (WGS) entry which is preliminary data.</text>
</comment>
<organism evidence="1">
    <name type="scientific">marine sediment metagenome</name>
    <dbReference type="NCBI Taxonomy" id="412755"/>
    <lineage>
        <taxon>unclassified sequences</taxon>
        <taxon>metagenomes</taxon>
        <taxon>ecological metagenomes</taxon>
    </lineage>
</organism>
<accession>A0A0F9L9E3</accession>
<sequence>MPTLEKPYNANIVKKIRSRKKRRIYMTNKDKAPRTEQECIIHVRKFLSRNNTKDNTHFDIMKDNEIHFVAEEGKCKFSDAVIYDNCKLKVGDSWIQKPRKIIYLEFEEHKAPYSILENAEKCPSIHVPLRKLHYYRPFNAQYWIKIDRDGTPICIPYRYIANNSGCINDIGAQGKFTSKGQRNMIMAAKRDKDGTFPAYVLTSWRAVFKEFKRILTAYKSGNPIKLNLWE</sequence>
<dbReference type="AlphaFoldDB" id="A0A0F9L9E3"/>
<proteinExistence type="predicted"/>
<evidence type="ECO:0000313" key="1">
    <source>
        <dbReference type="EMBL" id="KKM60630.1"/>
    </source>
</evidence>
<gene>
    <name evidence="1" type="ORF">LCGC14_1539950</name>
</gene>
<dbReference type="EMBL" id="LAZR01011645">
    <property type="protein sequence ID" value="KKM60630.1"/>
    <property type="molecule type" value="Genomic_DNA"/>
</dbReference>
<reference evidence="1" key="1">
    <citation type="journal article" date="2015" name="Nature">
        <title>Complex archaea that bridge the gap between prokaryotes and eukaryotes.</title>
        <authorList>
            <person name="Spang A."/>
            <person name="Saw J.H."/>
            <person name="Jorgensen S.L."/>
            <person name="Zaremba-Niedzwiedzka K."/>
            <person name="Martijn J."/>
            <person name="Lind A.E."/>
            <person name="van Eijk R."/>
            <person name="Schleper C."/>
            <person name="Guy L."/>
            <person name="Ettema T.J."/>
        </authorList>
    </citation>
    <scope>NUCLEOTIDE SEQUENCE</scope>
</reference>
<protein>
    <submittedName>
        <fullName evidence="1">Uncharacterized protein</fullName>
    </submittedName>
</protein>